<dbReference type="InterPro" id="IPR050738">
    <property type="entry name" value="Sulfatase"/>
</dbReference>
<dbReference type="InterPro" id="IPR017850">
    <property type="entry name" value="Alkaline_phosphatase_core_sf"/>
</dbReference>
<dbReference type="CDD" id="cd16145">
    <property type="entry name" value="ARS_like"/>
    <property type="match status" value="1"/>
</dbReference>
<accession>A0A3L8PWC4</accession>
<organism evidence="5 6">
    <name type="scientific">Parashewanella curva</name>
    <dbReference type="NCBI Taxonomy" id="2338552"/>
    <lineage>
        <taxon>Bacteria</taxon>
        <taxon>Pseudomonadati</taxon>
        <taxon>Pseudomonadota</taxon>
        <taxon>Gammaproteobacteria</taxon>
        <taxon>Alteromonadales</taxon>
        <taxon>Shewanellaceae</taxon>
        <taxon>Parashewanella</taxon>
    </lineage>
</organism>
<dbReference type="GO" id="GO:0004065">
    <property type="term" value="F:arylsulfatase activity"/>
    <property type="evidence" value="ECO:0007669"/>
    <property type="project" value="TreeGrafter"/>
</dbReference>
<proteinExistence type="inferred from homology"/>
<dbReference type="Gene3D" id="3.30.1120.10">
    <property type="match status" value="1"/>
</dbReference>
<reference evidence="5 6" key="1">
    <citation type="submission" date="2018-09" db="EMBL/GenBank/DDBJ databases">
        <title>Phylogeny of the Shewanellaceae, and recommendation for two new genera, Pseudoshewanella and Parashewanella.</title>
        <authorList>
            <person name="Wang G."/>
        </authorList>
    </citation>
    <scope>NUCLEOTIDE SEQUENCE [LARGE SCALE GENOMIC DNA]</scope>
    <source>
        <strain evidence="5 6">C51</strain>
    </source>
</reference>
<protein>
    <submittedName>
        <fullName evidence="5">DUF4976 domain-containing protein</fullName>
    </submittedName>
</protein>
<keyword evidence="2" id="KW-0378">Hydrolase</keyword>
<evidence type="ECO:0000313" key="6">
    <source>
        <dbReference type="Proteomes" id="UP000281474"/>
    </source>
</evidence>
<feature type="chain" id="PRO_5017922721" evidence="3">
    <location>
        <begin position="24"/>
        <end position="481"/>
    </location>
</feature>
<evidence type="ECO:0000259" key="4">
    <source>
        <dbReference type="Pfam" id="PF00884"/>
    </source>
</evidence>
<dbReference type="Gene3D" id="3.40.720.10">
    <property type="entry name" value="Alkaline Phosphatase, subunit A"/>
    <property type="match status" value="1"/>
</dbReference>
<comment type="caution">
    <text evidence="5">The sequence shown here is derived from an EMBL/GenBank/DDBJ whole genome shotgun (WGS) entry which is preliminary data.</text>
</comment>
<dbReference type="PANTHER" id="PTHR42693:SF53">
    <property type="entry name" value="ENDO-4-O-SULFATASE"/>
    <property type="match status" value="1"/>
</dbReference>
<dbReference type="SUPFAM" id="SSF53649">
    <property type="entry name" value="Alkaline phosphatase-like"/>
    <property type="match status" value="1"/>
</dbReference>
<dbReference type="OrthoDB" id="9803751at2"/>
<evidence type="ECO:0000313" key="5">
    <source>
        <dbReference type="EMBL" id="RLV58923.1"/>
    </source>
</evidence>
<dbReference type="InterPro" id="IPR000917">
    <property type="entry name" value="Sulfatase_N"/>
</dbReference>
<dbReference type="PANTHER" id="PTHR42693">
    <property type="entry name" value="ARYLSULFATASE FAMILY MEMBER"/>
    <property type="match status" value="1"/>
</dbReference>
<evidence type="ECO:0000256" key="1">
    <source>
        <dbReference type="ARBA" id="ARBA00008779"/>
    </source>
</evidence>
<dbReference type="Pfam" id="PF00884">
    <property type="entry name" value="Sulfatase"/>
    <property type="match status" value="1"/>
</dbReference>
<dbReference type="AlphaFoldDB" id="A0A3L8PWC4"/>
<dbReference type="Proteomes" id="UP000281474">
    <property type="component" value="Unassembled WGS sequence"/>
</dbReference>
<dbReference type="RefSeq" id="WP_121839768.1">
    <property type="nucleotide sequence ID" value="NZ_ML014799.1"/>
</dbReference>
<name>A0A3L8PWC4_9GAMM</name>
<keyword evidence="3" id="KW-0732">Signal</keyword>
<feature type="signal peptide" evidence="3">
    <location>
        <begin position="1"/>
        <end position="23"/>
    </location>
</feature>
<gene>
    <name evidence="5" type="ORF">D5018_14750</name>
</gene>
<sequence length="481" mass="54895">MNLKVGSSISLMAALALSTTSCATVSEQQAEKTAEIQKPNIIYILADDMGYGDLGSYGQTKIKTPNLDQMASEGIRFTQHYAGSTVCGPSRASLLTGLHSGNSPVRGNPTWTDNRKPYDLQDSDITLGEMLKTAGYQTAVIGKWGMTEDRSFPEDKINPSMPNQQGFDYFFGFKYHHDAHYYYWDKLWENNSPYWLKENDYMNNKGIYTHDLFSNKAIDYIKQSDKTKPFFLYLAYTIPHLPMTVPEDSKAQYKDLGWPKRKMNTQGHYRNDKEGNVTYAGMVSRMDRDIGALLKLLKQQGLDENTLVIFASDNGHHYDNGFFDSNGPFRGKKRDLYEGGIRVPFIAKWANKIKPNTESDHISAMWDMMPTFCELSGADCPKTDGVSLLPTLLDNRKQEQHDFLYWEFNERQGPIQAVRHQNWKLVRFYEKPAELYDLSTDVGEKNDVAAKYPETVKKITKMMDGARSPHSQFSLKPLIKQ</sequence>
<feature type="domain" description="Sulfatase N-terminal" evidence="4">
    <location>
        <begin position="39"/>
        <end position="377"/>
    </location>
</feature>
<keyword evidence="6" id="KW-1185">Reference proteome</keyword>
<dbReference type="PROSITE" id="PS51257">
    <property type="entry name" value="PROKAR_LIPOPROTEIN"/>
    <property type="match status" value="1"/>
</dbReference>
<evidence type="ECO:0000256" key="3">
    <source>
        <dbReference type="SAM" id="SignalP"/>
    </source>
</evidence>
<evidence type="ECO:0000256" key="2">
    <source>
        <dbReference type="ARBA" id="ARBA00022801"/>
    </source>
</evidence>
<dbReference type="EMBL" id="QZEI01000050">
    <property type="protein sequence ID" value="RLV58923.1"/>
    <property type="molecule type" value="Genomic_DNA"/>
</dbReference>
<comment type="similarity">
    <text evidence="1">Belongs to the sulfatase family.</text>
</comment>